<evidence type="ECO:0000313" key="7">
    <source>
        <dbReference type="Proteomes" id="UP000095651"/>
    </source>
</evidence>
<dbReference type="GO" id="GO:0003677">
    <property type="term" value="F:DNA binding"/>
    <property type="evidence" value="ECO:0007669"/>
    <property type="project" value="UniProtKB-KW"/>
</dbReference>
<dbReference type="EMBL" id="CYZE01000002">
    <property type="protein sequence ID" value="CUN73060.1"/>
    <property type="molecule type" value="Genomic_DNA"/>
</dbReference>
<evidence type="ECO:0000256" key="1">
    <source>
        <dbReference type="ARBA" id="ARBA00023015"/>
    </source>
</evidence>
<keyword evidence="3" id="KW-0804">Transcription</keyword>
<dbReference type="InterPro" id="IPR036388">
    <property type="entry name" value="WH-like_DNA-bd_sf"/>
</dbReference>
<dbReference type="Proteomes" id="UP000095651">
    <property type="component" value="Unassembled WGS sequence"/>
</dbReference>
<name>A0A173ZBM7_9FIRM</name>
<evidence type="ECO:0000313" key="5">
    <source>
        <dbReference type="EMBL" id="CUN73060.1"/>
    </source>
</evidence>
<dbReference type="InterPro" id="IPR000835">
    <property type="entry name" value="HTH_MarR-typ"/>
</dbReference>
<evidence type="ECO:0000256" key="3">
    <source>
        <dbReference type="ARBA" id="ARBA00023163"/>
    </source>
</evidence>
<dbReference type="InterPro" id="IPR039422">
    <property type="entry name" value="MarR/SlyA-like"/>
</dbReference>
<sequence length="141" mass="15981">MDKSLHYLLMATHSLFQKKVFSGLSDLGPGQPKILDYLGLHDGSVQRRIAQGCQIDPATLTGLLTRMEEKQLIERRTEGGDRRSFHVYLTPLGWKKQREVMEVFQKCEEEICGGLSVSQTEALKETLTALCRNMTDLEVLQ</sequence>
<evidence type="ECO:0000313" key="8">
    <source>
        <dbReference type="Proteomes" id="UP000263014"/>
    </source>
</evidence>
<dbReference type="SUPFAM" id="SSF46785">
    <property type="entry name" value="Winged helix' DNA-binding domain"/>
    <property type="match status" value="1"/>
</dbReference>
<keyword evidence="2" id="KW-0238">DNA-binding</keyword>
<reference evidence="6 8" key="2">
    <citation type="submission" date="2018-08" db="EMBL/GenBank/DDBJ databases">
        <title>A genome reference for cultivated species of the human gut microbiota.</title>
        <authorList>
            <person name="Zou Y."/>
            <person name="Xue W."/>
            <person name="Luo G."/>
        </authorList>
    </citation>
    <scope>NUCLEOTIDE SEQUENCE [LARGE SCALE GENOMIC DNA]</scope>
    <source>
        <strain evidence="6 8">TM09-12</strain>
    </source>
</reference>
<dbReference type="AlphaFoldDB" id="A0A173ZBM7"/>
<keyword evidence="1" id="KW-0805">Transcription regulation</keyword>
<dbReference type="EMBL" id="QSON01000017">
    <property type="protein sequence ID" value="RGI98047.1"/>
    <property type="molecule type" value="Genomic_DNA"/>
</dbReference>
<evidence type="ECO:0000256" key="2">
    <source>
        <dbReference type="ARBA" id="ARBA00023125"/>
    </source>
</evidence>
<dbReference type="RefSeq" id="WP_055653212.1">
    <property type="nucleotide sequence ID" value="NZ_CABIXC010000002.1"/>
</dbReference>
<dbReference type="Proteomes" id="UP000263014">
    <property type="component" value="Unassembled WGS sequence"/>
</dbReference>
<dbReference type="Gene3D" id="1.10.10.10">
    <property type="entry name" value="Winged helix-like DNA-binding domain superfamily/Winged helix DNA-binding domain"/>
    <property type="match status" value="1"/>
</dbReference>
<dbReference type="GO" id="GO:0006950">
    <property type="term" value="P:response to stress"/>
    <property type="evidence" value="ECO:0007669"/>
    <property type="project" value="TreeGrafter"/>
</dbReference>
<reference evidence="5 7" key="1">
    <citation type="submission" date="2015-09" db="EMBL/GenBank/DDBJ databases">
        <authorList>
            <consortium name="Pathogen Informatics"/>
        </authorList>
    </citation>
    <scope>NUCLEOTIDE SEQUENCE [LARGE SCALE GENOMIC DNA]</scope>
    <source>
        <strain evidence="5 7">2789STDY5608850</strain>
    </source>
</reference>
<gene>
    <name evidence="6" type="ORF">DXD79_26055</name>
    <name evidence="5" type="ORF">ERS852407_00938</name>
</gene>
<feature type="domain" description="HTH marR-type" evidence="4">
    <location>
        <begin position="1"/>
        <end position="132"/>
    </location>
</feature>
<dbReference type="PRINTS" id="PR00598">
    <property type="entry name" value="HTHMARR"/>
</dbReference>
<dbReference type="PANTHER" id="PTHR33164:SF64">
    <property type="entry name" value="TRANSCRIPTIONAL REGULATOR SLYA"/>
    <property type="match status" value="1"/>
</dbReference>
<dbReference type="Pfam" id="PF12802">
    <property type="entry name" value="MarR_2"/>
    <property type="match status" value="1"/>
</dbReference>
<evidence type="ECO:0000313" key="6">
    <source>
        <dbReference type="EMBL" id="RGI98047.1"/>
    </source>
</evidence>
<protein>
    <submittedName>
        <fullName evidence="5">MarR family transcriptional regulator</fullName>
    </submittedName>
</protein>
<evidence type="ECO:0000259" key="4">
    <source>
        <dbReference type="PROSITE" id="PS50995"/>
    </source>
</evidence>
<accession>A0A173ZBM7</accession>
<proteinExistence type="predicted"/>
<dbReference type="SMART" id="SM00347">
    <property type="entry name" value="HTH_MARR"/>
    <property type="match status" value="1"/>
</dbReference>
<dbReference type="InterPro" id="IPR036390">
    <property type="entry name" value="WH_DNA-bd_sf"/>
</dbReference>
<dbReference type="PROSITE" id="PS50995">
    <property type="entry name" value="HTH_MARR_2"/>
    <property type="match status" value="1"/>
</dbReference>
<dbReference type="GO" id="GO:0003700">
    <property type="term" value="F:DNA-binding transcription factor activity"/>
    <property type="evidence" value="ECO:0007669"/>
    <property type="project" value="InterPro"/>
</dbReference>
<organism evidence="5 7">
    <name type="scientific">Hungatella hathewayi</name>
    <dbReference type="NCBI Taxonomy" id="154046"/>
    <lineage>
        <taxon>Bacteria</taxon>
        <taxon>Bacillati</taxon>
        <taxon>Bacillota</taxon>
        <taxon>Clostridia</taxon>
        <taxon>Lachnospirales</taxon>
        <taxon>Lachnospiraceae</taxon>
        <taxon>Hungatella</taxon>
    </lineage>
</organism>
<dbReference type="PANTHER" id="PTHR33164">
    <property type="entry name" value="TRANSCRIPTIONAL REGULATOR, MARR FAMILY"/>
    <property type="match status" value="1"/>
</dbReference>